<evidence type="ECO:0000256" key="1">
    <source>
        <dbReference type="ARBA" id="ARBA00022786"/>
    </source>
</evidence>
<dbReference type="Gene3D" id="1.10.750.20">
    <property type="entry name" value="SOCS box"/>
    <property type="match status" value="1"/>
</dbReference>
<keyword evidence="1" id="KW-0833">Ubl conjugation pathway</keyword>
<dbReference type="PROSITE" id="PS50225">
    <property type="entry name" value="SOCS"/>
    <property type="match status" value="1"/>
</dbReference>
<proteinExistence type="predicted"/>
<dbReference type="SMART" id="SM00969">
    <property type="entry name" value="SOCS_box"/>
    <property type="match status" value="1"/>
</dbReference>
<dbReference type="PROSITE" id="PS50294">
    <property type="entry name" value="WD_REPEATS_REGION"/>
    <property type="match status" value="1"/>
</dbReference>
<evidence type="ECO:0000259" key="3">
    <source>
        <dbReference type="PROSITE" id="PS50225"/>
    </source>
</evidence>
<dbReference type="GO" id="GO:0000209">
    <property type="term" value="P:protein polyubiquitination"/>
    <property type="evidence" value="ECO:0007669"/>
    <property type="project" value="TreeGrafter"/>
</dbReference>
<accession>A0A0K2UWK4</accession>
<dbReference type="AlphaFoldDB" id="A0A0K2UWK4"/>
<dbReference type="InterPro" id="IPR036322">
    <property type="entry name" value="WD40_repeat_dom_sf"/>
</dbReference>
<dbReference type="InterPro" id="IPR001496">
    <property type="entry name" value="SOCS_box"/>
</dbReference>
<sequence length="409" mass="46073">MSNVVQVEEVTRYVINLEGRNRPDQFQDEFPYSFGSRLGPEFDAEGTTMAWIASPLIAMIYSLNGAPHSAFSLSPRILKSTVPMTSIRLGKCTNFRLPWKVLGGEPSKEGYLLLATGLRNGCIKIYNALTCSLLTNLLSHTSVVSDLVFHPFKNGLYTQIVSVSMDKSLKVWDQEDHSYNMSETITTLDPLLTVAWSPNGRYVASAGTGRIVYIHTGFHKKNISLKHRLKRHYEDIVSLQFSSDSALLFSASLDTRIHVWDSEEGTIRQTLCHTFPVPLLVFSNHVTSMCINNLGSFVASVCNEDDSQSRLRLWDLEGFKDFPTVNNSDSRCVPQANRRALSCSVTRNSLLSVLNEDRSVSLYSVICSPPSLKHMSRTKIRTFIHLQENLHGLDIPKALLKYLKYETWK</sequence>
<dbReference type="Pfam" id="PF00400">
    <property type="entry name" value="WD40"/>
    <property type="match status" value="4"/>
</dbReference>
<dbReference type="PANTHER" id="PTHR15622">
    <property type="entry name" value="WD40 REPEAT PROTEIN"/>
    <property type="match status" value="1"/>
</dbReference>
<reference evidence="4" key="1">
    <citation type="submission" date="2014-05" db="EMBL/GenBank/DDBJ databases">
        <authorList>
            <person name="Chronopoulou M."/>
        </authorList>
    </citation>
    <scope>NUCLEOTIDE SEQUENCE</scope>
    <source>
        <tissue evidence="4">Whole organism</tissue>
    </source>
</reference>
<dbReference type="GO" id="GO:0035556">
    <property type="term" value="P:intracellular signal transduction"/>
    <property type="evidence" value="ECO:0007669"/>
    <property type="project" value="InterPro"/>
</dbReference>
<dbReference type="InterPro" id="IPR015943">
    <property type="entry name" value="WD40/YVTN_repeat-like_dom_sf"/>
</dbReference>
<dbReference type="SUPFAM" id="SSF50978">
    <property type="entry name" value="WD40 repeat-like"/>
    <property type="match status" value="1"/>
</dbReference>
<dbReference type="InterPro" id="IPR001680">
    <property type="entry name" value="WD40_rpt"/>
</dbReference>
<dbReference type="SMART" id="SM00320">
    <property type="entry name" value="WD40"/>
    <property type="match status" value="5"/>
</dbReference>
<feature type="repeat" description="WD" evidence="2">
    <location>
        <begin position="229"/>
        <end position="270"/>
    </location>
</feature>
<name>A0A0K2UWK4_LEPSM</name>
<evidence type="ECO:0000256" key="2">
    <source>
        <dbReference type="PROSITE-ProRule" id="PRU00221"/>
    </source>
</evidence>
<dbReference type="Pfam" id="PF07525">
    <property type="entry name" value="SOCS_box"/>
    <property type="match status" value="1"/>
</dbReference>
<dbReference type="OrthoDB" id="17410at2759"/>
<gene>
    <name evidence="4" type="primary">WSB1</name>
</gene>
<evidence type="ECO:0000313" key="4">
    <source>
        <dbReference type="EMBL" id="CDW42643.1"/>
    </source>
</evidence>
<organism evidence="4">
    <name type="scientific">Lepeophtheirus salmonis</name>
    <name type="common">Salmon louse</name>
    <name type="synonym">Caligus salmonis</name>
    <dbReference type="NCBI Taxonomy" id="72036"/>
    <lineage>
        <taxon>Eukaryota</taxon>
        <taxon>Metazoa</taxon>
        <taxon>Ecdysozoa</taxon>
        <taxon>Arthropoda</taxon>
        <taxon>Crustacea</taxon>
        <taxon>Multicrustacea</taxon>
        <taxon>Hexanauplia</taxon>
        <taxon>Copepoda</taxon>
        <taxon>Siphonostomatoida</taxon>
        <taxon>Caligidae</taxon>
        <taxon>Lepeophtheirus</taxon>
    </lineage>
</organism>
<protein>
    <submittedName>
        <fullName evidence="4">WD repeat and SOCS box containing 1 [Gorilla gorilla]</fullName>
    </submittedName>
</protein>
<dbReference type="InterPro" id="IPR051983">
    <property type="entry name" value="WSB_SOCS-box_domain"/>
</dbReference>
<feature type="domain" description="SOCS box" evidence="3">
    <location>
        <begin position="368"/>
        <end position="409"/>
    </location>
</feature>
<dbReference type="PROSITE" id="PS50082">
    <property type="entry name" value="WD_REPEATS_2"/>
    <property type="match status" value="2"/>
</dbReference>
<dbReference type="InterPro" id="IPR036036">
    <property type="entry name" value="SOCS_box-like_dom_sf"/>
</dbReference>
<feature type="repeat" description="WD" evidence="2">
    <location>
        <begin position="137"/>
        <end position="182"/>
    </location>
</feature>
<dbReference type="Gene3D" id="2.130.10.10">
    <property type="entry name" value="YVTN repeat-like/Quinoprotein amine dehydrogenase"/>
    <property type="match status" value="2"/>
</dbReference>
<dbReference type="EMBL" id="HACA01025282">
    <property type="protein sequence ID" value="CDW42643.1"/>
    <property type="molecule type" value="Transcribed_RNA"/>
</dbReference>
<dbReference type="SUPFAM" id="SSF158235">
    <property type="entry name" value="SOCS box-like"/>
    <property type="match status" value="1"/>
</dbReference>
<keyword evidence="2" id="KW-0853">WD repeat</keyword>
<dbReference type="PANTHER" id="PTHR15622:SF2">
    <property type="entry name" value="U4_U6 SMALL NUCLEAR RIBONUCLEOPROTEIN PRP4"/>
    <property type="match status" value="1"/>
</dbReference>